<proteinExistence type="predicted"/>
<dbReference type="Proteomes" id="UP000012313">
    <property type="component" value="Unassembled WGS sequence"/>
</dbReference>
<protein>
    <submittedName>
        <fullName evidence="1">Uncharacterized protein</fullName>
    </submittedName>
</protein>
<dbReference type="STRING" id="1218598.LEP1GSC060_0800"/>
<dbReference type="EMBL" id="AOHC02000015">
    <property type="protein sequence ID" value="EMY78922.1"/>
    <property type="molecule type" value="Genomic_DNA"/>
</dbReference>
<comment type="caution">
    <text evidence="1">The sequence shown here is derived from an EMBL/GenBank/DDBJ whole genome shotgun (WGS) entry which is preliminary data.</text>
</comment>
<gene>
    <name evidence="1" type="ORF">LEP1GSC060_0800</name>
</gene>
<sequence length="71" mass="8518">MTHRFLSSVGFYFFPLKKENTVDRNIILYFLYVISLCSGRFSPAFLNQKLFRVCPPTVRFYRNGRKSLRLF</sequence>
<accession>N1WNV2</accession>
<keyword evidence="2" id="KW-1185">Reference proteome</keyword>
<organism evidence="1 2">
    <name type="scientific">Leptospira weilii serovar Ranarum str. ICFT</name>
    <dbReference type="NCBI Taxonomy" id="1218598"/>
    <lineage>
        <taxon>Bacteria</taxon>
        <taxon>Pseudomonadati</taxon>
        <taxon>Spirochaetota</taxon>
        <taxon>Spirochaetia</taxon>
        <taxon>Leptospirales</taxon>
        <taxon>Leptospiraceae</taxon>
        <taxon>Leptospira</taxon>
    </lineage>
</organism>
<dbReference type="AlphaFoldDB" id="N1WNV2"/>
<name>N1WNV2_9LEPT</name>
<evidence type="ECO:0000313" key="1">
    <source>
        <dbReference type="EMBL" id="EMY78922.1"/>
    </source>
</evidence>
<reference evidence="1" key="1">
    <citation type="submission" date="2013-03" db="EMBL/GenBank/DDBJ databases">
        <authorList>
            <person name="Harkins D.M."/>
            <person name="Durkin A.S."/>
            <person name="Brinkac L.M."/>
            <person name="Haft D.H."/>
            <person name="Selengut J.D."/>
            <person name="Sanka R."/>
            <person name="DePew J."/>
            <person name="Purushe J."/>
            <person name="Hartskeerl R.A."/>
            <person name="Ahmed A."/>
            <person name="van der Linden H."/>
            <person name="Goris M.G.A."/>
            <person name="Vinetz J.M."/>
            <person name="Sutton G.G."/>
            <person name="Nierman W.C."/>
            <person name="Fouts D.E."/>
        </authorList>
    </citation>
    <scope>NUCLEOTIDE SEQUENCE [LARGE SCALE GENOMIC DNA]</scope>
    <source>
        <strain evidence="1">ICFT</strain>
    </source>
</reference>
<evidence type="ECO:0000313" key="2">
    <source>
        <dbReference type="Proteomes" id="UP000012313"/>
    </source>
</evidence>